<evidence type="ECO:0000256" key="1">
    <source>
        <dbReference type="ARBA" id="ARBA00004123"/>
    </source>
</evidence>
<dbReference type="InterPro" id="IPR003395">
    <property type="entry name" value="RecF/RecN/SMC_N"/>
</dbReference>
<name>A0ABQ9JNZ4_9CUCU</name>
<protein>
    <recommendedName>
        <fullName evidence="11">RecF/RecN/SMC N-terminal domain-containing protein</fullName>
    </recommendedName>
</protein>
<evidence type="ECO:0000256" key="5">
    <source>
        <dbReference type="ARBA" id="ARBA00022776"/>
    </source>
</evidence>
<evidence type="ECO:0000256" key="8">
    <source>
        <dbReference type="ARBA" id="ARBA00023306"/>
    </source>
</evidence>
<comment type="subcellular location">
    <subcellularLocation>
        <location evidence="2">Chromosome</location>
    </subcellularLocation>
    <subcellularLocation>
        <location evidence="1">Nucleus</location>
    </subcellularLocation>
</comment>
<evidence type="ECO:0000256" key="7">
    <source>
        <dbReference type="ARBA" id="ARBA00023242"/>
    </source>
</evidence>
<dbReference type="Proteomes" id="UP001162164">
    <property type="component" value="Unassembled WGS sequence"/>
</dbReference>
<dbReference type="Pfam" id="PF02463">
    <property type="entry name" value="SMC_N"/>
    <property type="match status" value="1"/>
</dbReference>
<dbReference type="Gene3D" id="1.10.287.1490">
    <property type="match status" value="1"/>
</dbReference>
<keyword evidence="3" id="KW-0158">Chromosome</keyword>
<dbReference type="PANTHER" id="PTHR18937">
    <property type="entry name" value="STRUCTURAL MAINTENANCE OF CHROMOSOMES SMC FAMILY MEMBER"/>
    <property type="match status" value="1"/>
</dbReference>
<keyword evidence="4" id="KW-0132">Cell division</keyword>
<dbReference type="Gene3D" id="3.40.50.300">
    <property type="entry name" value="P-loop containing nucleotide triphosphate hydrolases"/>
    <property type="match status" value="1"/>
</dbReference>
<keyword evidence="7" id="KW-0539">Nucleus</keyword>
<organism evidence="12 13">
    <name type="scientific">Molorchus minor</name>
    <dbReference type="NCBI Taxonomy" id="1323400"/>
    <lineage>
        <taxon>Eukaryota</taxon>
        <taxon>Metazoa</taxon>
        <taxon>Ecdysozoa</taxon>
        <taxon>Arthropoda</taxon>
        <taxon>Hexapoda</taxon>
        <taxon>Insecta</taxon>
        <taxon>Pterygota</taxon>
        <taxon>Neoptera</taxon>
        <taxon>Endopterygota</taxon>
        <taxon>Coleoptera</taxon>
        <taxon>Polyphaga</taxon>
        <taxon>Cucujiformia</taxon>
        <taxon>Chrysomeloidea</taxon>
        <taxon>Cerambycidae</taxon>
        <taxon>Lamiinae</taxon>
        <taxon>Monochamini</taxon>
        <taxon>Molorchus</taxon>
    </lineage>
</organism>
<evidence type="ECO:0000313" key="12">
    <source>
        <dbReference type="EMBL" id="KAJ8979662.1"/>
    </source>
</evidence>
<proteinExistence type="predicted"/>
<keyword evidence="13" id="KW-1185">Reference proteome</keyword>
<evidence type="ECO:0000256" key="6">
    <source>
        <dbReference type="ARBA" id="ARBA00023054"/>
    </source>
</evidence>
<evidence type="ECO:0000313" key="13">
    <source>
        <dbReference type="Proteomes" id="UP001162164"/>
    </source>
</evidence>
<dbReference type="PANTHER" id="PTHR18937:SF12">
    <property type="entry name" value="STRUCTURAL MAINTENANCE OF CHROMOSOMES PROTEIN"/>
    <property type="match status" value="1"/>
</dbReference>
<evidence type="ECO:0000256" key="3">
    <source>
        <dbReference type="ARBA" id="ARBA00022454"/>
    </source>
</evidence>
<feature type="compositionally biased region" description="Basic and acidic residues" evidence="10">
    <location>
        <begin position="396"/>
        <end position="432"/>
    </location>
</feature>
<feature type="coiled-coil region" evidence="9">
    <location>
        <begin position="162"/>
        <end position="291"/>
    </location>
</feature>
<dbReference type="InterPro" id="IPR027417">
    <property type="entry name" value="P-loop_NTPase"/>
</dbReference>
<comment type="caution">
    <text evidence="12">The sequence shown here is derived from an EMBL/GenBank/DDBJ whole genome shotgun (WGS) entry which is preliminary data.</text>
</comment>
<dbReference type="SUPFAM" id="SSF75553">
    <property type="entry name" value="Smc hinge domain"/>
    <property type="match status" value="1"/>
</dbReference>
<accession>A0ABQ9JNZ4</accession>
<feature type="region of interest" description="Disordered" evidence="10">
    <location>
        <begin position="393"/>
        <end position="432"/>
    </location>
</feature>
<evidence type="ECO:0000259" key="11">
    <source>
        <dbReference type="Pfam" id="PF02463"/>
    </source>
</evidence>
<feature type="coiled-coil region" evidence="9">
    <location>
        <begin position="317"/>
        <end position="354"/>
    </location>
</feature>
<feature type="region of interest" description="Disordered" evidence="10">
    <location>
        <begin position="445"/>
        <end position="475"/>
    </location>
</feature>
<dbReference type="EMBL" id="JAPWTJ010000323">
    <property type="protein sequence ID" value="KAJ8979662.1"/>
    <property type="molecule type" value="Genomic_DNA"/>
</dbReference>
<dbReference type="CDD" id="cd03275">
    <property type="entry name" value="ABC_SMC1_euk"/>
    <property type="match status" value="1"/>
</dbReference>
<dbReference type="SUPFAM" id="SSF52540">
    <property type="entry name" value="P-loop containing nucleoside triphosphate hydrolases"/>
    <property type="match status" value="1"/>
</dbReference>
<evidence type="ECO:0000256" key="10">
    <source>
        <dbReference type="SAM" id="MobiDB-lite"/>
    </source>
</evidence>
<keyword evidence="5" id="KW-0498">Mitosis</keyword>
<feature type="domain" description="RecF/RecN/SMC N-terminal" evidence="11">
    <location>
        <begin position="5"/>
        <end position="130"/>
    </location>
</feature>
<evidence type="ECO:0000256" key="2">
    <source>
        <dbReference type="ARBA" id="ARBA00004286"/>
    </source>
</evidence>
<sequence>MSARLKHIEVENFKSYRGRRIIGPLKPFNAVIGPNGSGKSNFMDAISFVMGERTQSLRVKRLSDLIHGAAISKPVSRSASVTAVFILDDGKEVAFQRSVQGSSSEYRINGSVVSTNEYLGELEKLKINVKAKNFLVFQGAVESVAMKNPKEMTALFEEISGSGALKDEYIRLQQEMQKAQEDINFAYQKKKGINAEKKEARLEKEEADKYARLKDDLNDKLVEHQLFRLFHNEREMKNLEQELKFKQKEVDKIEKKKEKLEATLKEKKKEHGKYNRELAQIEQDIREVEVEISKKRPQFIKAKERVTHMQKKLDGAIKTLEQARKAHEAHMNDIKKLVDELGEVEKSKEEYEALIAGESQSQGRDVHLEDAQVREYHRLKEEAAKRSARYMQELDSVNREQKADQDRLDNVSRMRTDAENKHRQKLHEKEDMEKRIEKLAEHIRSSEQALQDQKQLREDLQTDVGSSKHRGHEIQKQLDDVLEQLGDARTDKHEDARRKRNRRSWSALRQTIQYDRMINMCQPIHKRYNVAITKNLGKYMEAIVVDTEHTAVSASNT</sequence>
<keyword evidence="8" id="KW-0131">Cell cycle</keyword>
<evidence type="ECO:0000256" key="9">
    <source>
        <dbReference type="SAM" id="Coils"/>
    </source>
</evidence>
<reference evidence="12" key="1">
    <citation type="journal article" date="2023" name="Insect Mol. Biol.">
        <title>Genome sequencing provides insights into the evolution of gene families encoding plant cell wall-degrading enzymes in longhorned beetles.</title>
        <authorList>
            <person name="Shin N.R."/>
            <person name="Okamura Y."/>
            <person name="Kirsch R."/>
            <person name="Pauchet Y."/>
        </authorList>
    </citation>
    <scope>NUCLEOTIDE SEQUENCE</scope>
    <source>
        <strain evidence="12">MMC_N1</strain>
    </source>
</reference>
<dbReference type="InterPro" id="IPR036277">
    <property type="entry name" value="SMC_hinge_sf"/>
</dbReference>
<dbReference type="InterPro" id="IPR028468">
    <property type="entry name" value="Smc1_ABC"/>
</dbReference>
<evidence type="ECO:0000256" key="4">
    <source>
        <dbReference type="ARBA" id="ARBA00022618"/>
    </source>
</evidence>
<keyword evidence="6 9" id="KW-0175">Coiled coil</keyword>
<gene>
    <name evidence="12" type="ORF">NQ317_006373</name>
</gene>